<keyword evidence="7" id="KW-0067">ATP-binding</keyword>
<evidence type="ECO:0000256" key="10">
    <source>
        <dbReference type="SAM" id="Phobius"/>
    </source>
</evidence>
<feature type="transmembrane region" description="Helical" evidence="10">
    <location>
        <begin position="144"/>
        <end position="161"/>
    </location>
</feature>
<evidence type="ECO:0000256" key="4">
    <source>
        <dbReference type="ARBA" id="ARBA00022679"/>
    </source>
</evidence>
<accession>A0ABS2SIV9</accession>
<keyword evidence="4" id="KW-0808">Transferase</keyword>
<name>A0ABS2SIV9_9PSEU</name>
<evidence type="ECO:0000259" key="11">
    <source>
        <dbReference type="Pfam" id="PF07730"/>
    </source>
</evidence>
<keyword evidence="5" id="KW-0547">Nucleotide-binding</keyword>
<feature type="transmembrane region" description="Helical" evidence="10">
    <location>
        <begin position="41"/>
        <end position="63"/>
    </location>
</feature>
<keyword evidence="8" id="KW-0902">Two-component regulatory system</keyword>
<dbReference type="EC" id="2.7.13.3" evidence="2"/>
<sequence>MRRHRVSDLRGGRPARLRGGRFEGRRGSGFGGRSGGRRAGLGAPVAAALLFALAAWAFAFRVLPDGWPAAGRVAAGLALAASQSAPVLWWRRRPVVAWAALLVACGGAHLIERAVGTSTGSLFTPGQFALLAVLYGVGLTRSRSVAAAVAAATLAAALPTGVGRPEVLVLAVVTAVLLGGSRAAREEIARAPAAREERTRIARELHDVVAHHMSVLAVQAETAPYRLDGLPPPVAEQFRELADKARLALDEMRGLLGALRGDEAAERDPRPTPEQVAALVESVRRVGTPVDFEFDARLRRLEPPRALSVYRIVQESLSNALKHAAGEPLHVSVTRDGDAVRVRVRNRLRGGAGAPGQGISGMRERVDLLGGRFAAGPDGAGHFVVDAVIPDRGGGA</sequence>
<dbReference type="Proteomes" id="UP001195724">
    <property type="component" value="Unassembled WGS sequence"/>
</dbReference>
<protein>
    <recommendedName>
        <fullName evidence="2">histidine kinase</fullName>
        <ecNumber evidence="2">2.7.13.3</ecNumber>
    </recommendedName>
</protein>
<keyword evidence="10" id="KW-0472">Membrane</keyword>
<dbReference type="InterPro" id="IPR011712">
    <property type="entry name" value="Sig_transdc_His_kin_sub3_dim/P"/>
</dbReference>
<proteinExistence type="predicted"/>
<feature type="transmembrane region" description="Helical" evidence="10">
    <location>
        <begin position="95"/>
        <end position="111"/>
    </location>
</feature>
<comment type="caution">
    <text evidence="12">The sequence shown here is derived from an EMBL/GenBank/DDBJ whole genome shotgun (WGS) entry which is preliminary data.</text>
</comment>
<dbReference type="Pfam" id="PF07730">
    <property type="entry name" value="HisKA_3"/>
    <property type="match status" value="1"/>
</dbReference>
<evidence type="ECO:0000313" key="12">
    <source>
        <dbReference type="EMBL" id="MBM7814991.1"/>
    </source>
</evidence>
<feature type="domain" description="Signal transduction histidine kinase subgroup 3 dimerisation and phosphoacceptor" evidence="11">
    <location>
        <begin position="197"/>
        <end position="262"/>
    </location>
</feature>
<evidence type="ECO:0000256" key="6">
    <source>
        <dbReference type="ARBA" id="ARBA00022777"/>
    </source>
</evidence>
<evidence type="ECO:0000256" key="7">
    <source>
        <dbReference type="ARBA" id="ARBA00022840"/>
    </source>
</evidence>
<organism evidence="12 13">
    <name type="scientific">Saccharothrix algeriensis</name>
    <dbReference type="NCBI Taxonomy" id="173560"/>
    <lineage>
        <taxon>Bacteria</taxon>
        <taxon>Bacillati</taxon>
        <taxon>Actinomycetota</taxon>
        <taxon>Actinomycetes</taxon>
        <taxon>Pseudonocardiales</taxon>
        <taxon>Pseudonocardiaceae</taxon>
        <taxon>Saccharothrix</taxon>
    </lineage>
</organism>
<dbReference type="Gene3D" id="1.20.5.1930">
    <property type="match status" value="1"/>
</dbReference>
<gene>
    <name evidence="12" type="ORF">JOE68_005856</name>
</gene>
<reference evidence="12 13" key="1">
    <citation type="submission" date="2021-01" db="EMBL/GenBank/DDBJ databases">
        <title>Sequencing the genomes of 1000 actinobacteria strains.</title>
        <authorList>
            <person name="Klenk H.-P."/>
        </authorList>
    </citation>
    <scope>NUCLEOTIDE SEQUENCE [LARGE SCALE GENOMIC DNA]</scope>
    <source>
        <strain evidence="12 13">DSM 44581</strain>
    </source>
</reference>
<dbReference type="EMBL" id="JAFBCL010000001">
    <property type="protein sequence ID" value="MBM7814991.1"/>
    <property type="molecule type" value="Genomic_DNA"/>
</dbReference>
<dbReference type="InterPro" id="IPR036890">
    <property type="entry name" value="HATPase_C_sf"/>
</dbReference>
<dbReference type="CDD" id="cd16917">
    <property type="entry name" value="HATPase_UhpB-NarQ-NarX-like"/>
    <property type="match status" value="1"/>
</dbReference>
<evidence type="ECO:0000256" key="9">
    <source>
        <dbReference type="SAM" id="MobiDB-lite"/>
    </source>
</evidence>
<dbReference type="PANTHER" id="PTHR24421:SF10">
    <property type="entry name" value="NITRATE_NITRITE SENSOR PROTEIN NARQ"/>
    <property type="match status" value="1"/>
</dbReference>
<dbReference type="RefSeq" id="WP_204845567.1">
    <property type="nucleotide sequence ID" value="NZ_JAFBCL010000001.1"/>
</dbReference>
<comment type="catalytic activity">
    <reaction evidence="1">
        <text>ATP + protein L-histidine = ADP + protein N-phospho-L-histidine.</text>
        <dbReference type="EC" id="2.7.13.3"/>
    </reaction>
</comment>
<dbReference type="PANTHER" id="PTHR24421">
    <property type="entry name" value="NITRATE/NITRITE SENSOR PROTEIN NARX-RELATED"/>
    <property type="match status" value="1"/>
</dbReference>
<dbReference type="Gene3D" id="3.30.565.10">
    <property type="entry name" value="Histidine kinase-like ATPase, C-terminal domain"/>
    <property type="match status" value="1"/>
</dbReference>
<keyword evidence="3" id="KW-0597">Phosphoprotein</keyword>
<feature type="compositionally biased region" description="Basic and acidic residues" evidence="9">
    <location>
        <begin position="1"/>
        <end position="11"/>
    </location>
</feature>
<keyword evidence="10" id="KW-1133">Transmembrane helix</keyword>
<evidence type="ECO:0000256" key="8">
    <source>
        <dbReference type="ARBA" id="ARBA00023012"/>
    </source>
</evidence>
<feature type="compositionally biased region" description="Gly residues" evidence="9">
    <location>
        <begin position="27"/>
        <end position="37"/>
    </location>
</feature>
<evidence type="ECO:0000256" key="1">
    <source>
        <dbReference type="ARBA" id="ARBA00000085"/>
    </source>
</evidence>
<keyword evidence="10" id="KW-0812">Transmembrane</keyword>
<dbReference type="InterPro" id="IPR050482">
    <property type="entry name" value="Sensor_HK_TwoCompSys"/>
</dbReference>
<keyword evidence="6 12" id="KW-0418">Kinase</keyword>
<feature type="transmembrane region" description="Helical" evidence="10">
    <location>
        <begin position="117"/>
        <end position="137"/>
    </location>
</feature>
<keyword evidence="13" id="KW-1185">Reference proteome</keyword>
<dbReference type="SUPFAM" id="SSF55874">
    <property type="entry name" value="ATPase domain of HSP90 chaperone/DNA topoisomerase II/histidine kinase"/>
    <property type="match status" value="1"/>
</dbReference>
<evidence type="ECO:0000313" key="13">
    <source>
        <dbReference type="Proteomes" id="UP001195724"/>
    </source>
</evidence>
<evidence type="ECO:0000256" key="2">
    <source>
        <dbReference type="ARBA" id="ARBA00012438"/>
    </source>
</evidence>
<evidence type="ECO:0000256" key="5">
    <source>
        <dbReference type="ARBA" id="ARBA00022741"/>
    </source>
</evidence>
<dbReference type="GO" id="GO:0016301">
    <property type="term" value="F:kinase activity"/>
    <property type="evidence" value="ECO:0007669"/>
    <property type="project" value="UniProtKB-KW"/>
</dbReference>
<feature type="region of interest" description="Disordered" evidence="9">
    <location>
        <begin position="1"/>
        <end position="37"/>
    </location>
</feature>
<evidence type="ECO:0000256" key="3">
    <source>
        <dbReference type="ARBA" id="ARBA00022553"/>
    </source>
</evidence>
<feature type="transmembrane region" description="Helical" evidence="10">
    <location>
        <begin position="69"/>
        <end position="88"/>
    </location>
</feature>